<name>A0AA47N278_MERPO</name>
<feature type="compositionally biased region" description="Basic and acidic residues" evidence="1">
    <location>
        <begin position="250"/>
        <end position="259"/>
    </location>
</feature>
<reference evidence="3" key="1">
    <citation type="journal article" date="2023" name="Front. Mar. Sci.">
        <title>A new Merluccius polli reference genome to investigate the effects of global change in West African waters.</title>
        <authorList>
            <person name="Mateo J.L."/>
            <person name="Blanco-Fernandez C."/>
            <person name="Garcia-Vazquez E."/>
            <person name="Machado-Schiaffino G."/>
        </authorList>
    </citation>
    <scope>NUCLEOTIDE SEQUENCE</scope>
    <source>
        <strain evidence="3">C29</strain>
        <tissue evidence="3">Fin</tissue>
    </source>
</reference>
<organism evidence="3 4">
    <name type="scientific">Merluccius polli</name>
    <name type="common">Benguela hake</name>
    <name type="synonym">Merluccius cadenati</name>
    <dbReference type="NCBI Taxonomy" id="89951"/>
    <lineage>
        <taxon>Eukaryota</taxon>
        <taxon>Metazoa</taxon>
        <taxon>Chordata</taxon>
        <taxon>Craniata</taxon>
        <taxon>Vertebrata</taxon>
        <taxon>Euteleostomi</taxon>
        <taxon>Actinopterygii</taxon>
        <taxon>Neopterygii</taxon>
        <taxon>Teleostei</taxon>
        <taxon>Neoteleostei</taxon>
        <taxon>Acanthomorphata</taxon>
        <taxon>Zeiogadaria</taxon>
        <taxon>Gadariae</taxon>
        <taxon>Gadiformes</taxon>
        <taxon>Gadoidei</taxon>
        <taxon>Merlucciidae</taxon>
        <taxon>Merluccius</taxon>
    </lineage>
</organism>
<dbReference type="InterPro" id="IPR029071">
    <property type="entry name" value="Ubiquitin-like_domsf"/>
</dbReference>
<keyword evidence="4" id="KW-1185">Reference proteome</keyword>
<dbReference type="EMBL" id="JAOPHQ010003751">
    <property type="protein sequence ID" value="KAK0141722.1"/>
    <property type="molecule type" value="Genomic_DNA"/>
</dbReference>
<dbReference type="Proteomes" id="UP001174136">
    <property type="component" value="Unassembled WGS sequence"/>
</dbReference>
<feature type="region of interest" description="Disordered" evidence="1">
    <location>
        <begin position="185"/>
        <end position="293"/>
    </location>
</feature>
<feature type="compositionally biased region" description="Basic and acidic residues" evidence="1">
    <location>
        <begin position="278"/>
        <end position="293"/>
    </location>
</feature>
<dbReference type="EMBL" id="JAOPHQ010001509">
    <property type="protein sequence ID" value="KAK0150339.1"/>
    <property type="molecule type" value="Genomic_DNA"/>
</dbReference>
<gene>
    <name evidence="3" type="primary">RASSF8_0</name>
    <name evidence="2" type="synonym">RASSF8_2</name>
    <name evidence="3" type="ORF">N1851_008564</name>
    <name evidence="2" type="ORF">N1851_020614</name>
</gene>
<dbReference type="PANTHER" id="PTHR15286">
    <property type="entry name" value="RAS-ASSOCIATING DOMAIN CONTAINING PROTEIN"/>
    <property type="match status" value="1"/>
</dbReference>
<dbReference type="AlphaFoldDB" id="A0AA47N278"/>
<evidence type="ECO:0000313" key="3">
    <source>
        <dbReference type="EMBL" id="KAK0150339.1"/>
    </source>
</evidence>
<dbReference type="PANTHER" id="PTHR15286:SF16">
    <property type="entry name" value="RAS ASSOCIATION DOMAIN-CONTAINING PROTEIN 8"/>
    <property type="match status" value="1"/>
</dbReference>
<feature type="region of interest" description="Disordered" evidence="1">
    <location>
        <begin position="432"/>
        <end position="457"/>
    </location>
</feature>
<protein>
    <submittedName>
        <fullName evidence="3">Ras association domain-containing protein 8</fullName>
    </submittedName>
</protein>
<evidence type="ECO:0000256" key="1">
    <source>
        <dbReference type="SAM" id="MobiDB-lite"/>
    </source>
</evidence>
<accession>A0AA47N278</accession>
<dbReference type="Gene3D" id="3.10.20.90">
    <property type="entry name" value="Phosphatidylinositol 3-kinase Catalytic Subunit, Chain A, domain 1"/>
    <property type="match status" value="1"/>
</dbReference>
<feature type="region of interest" description="Disordered" evidence="1">
    <location>
        <begin position="327"/>
        <end position="347"/>
    </location>
</feature>
<dbReference type="SUPFAM" id="SSF54236">
    <property type="entry name" value="Ubiquitin-like"/>
    <property type="match status" value="1"/>
</dbReference>
<proteinExistence type="predicted"/>
<evidence type="ECO:0000313" key="2">
    <source>
        <dbReference type="EMBL" id="KAK0141722.1"/>
    </source>
</evidence>
<comment type="caution">
    <text evidence="3">The sequence shown here is derived from an EMBL/GenBank/DDBJ whole genome shotgun (WGS) entry which is preliminary data.</text>
</comment>
<feature type="compositionally biased region" description="Gly residues" evidence="1">
    <location>
        <begin position="202"/>
        <end position="212"/>
    </location>
</feature>
<evidence type="ECO:0000313" key="4">
    <source>
        <dbReference type="Proteomes" id="UP001174136"/>
    </source>
</evidence>
<sequence>MEVTVFVDGVPRVVCGLTDNTSCQEVVIALAQALGRPGRYTLKEKFKDFERCISPSESLRESLKKYGEHVKEVKLILLLNNGPPFLWDPAPGRTTGLREPLGPLLRRQRPDLGCRAFKGSSPLASSAHRQSLPVLSHLRQKEEHEEPLEEIKRPKRKSLTLTDAWGWLGSLGRGRLHYCVNDQEGNKKTAKRSNVNLLEGPIGSGSSVGSGSVGSKEDSGQDGFLSRIRRRRRETQCGEHRTSCCIGDPNTREDDDQRRSSLGMKDGAQWTKDQTLGSKDRAPGRSSRADQLEVEKNKLLERITSQGARLRDLQLQITSVDHQVGELKGQQRARQTRQDAQRTAAEEEEQEQVLFWENELKAELGFERDIQAQFLEMRDQAGQCKADLEEYKRKLKCLDFTTGVKILNVVEEDPGILGKGVTKIFTGMETSDEASSVNTGRKETPSLPHAPVPPNQIKERRLTGPTELREWWTRWSESQTTTAAPQTLVHRSELTIYLGSAKV</sequence>
<dbReference type="InterPro" id="IPR033593">
    <property type="entry name" value="N-RASSF"/>
</dbReference>